<dbReference type="AlphaFoldDB" id="A0A0E0NSL2"/>
<dbReference type="Proteomes" id="UP000008022">
    <property type="component" value="Unassembled WGS sequence"/>
</dbReference>
<reference evidence="2" key="2">
    <citation type="submission" date="2015-06" db="UniProtKB">
        <authorList>
            <consortium name="EnsemblPlants"/>
        </authorList>
    </citation>
    <scope>IDENTIFICATION</scope>
</reference>
<accession>A0A0E0NSL2</accession>
<evidence type="ECO:0000313" key="2">
    <source>
        <dbReference type="EnsemblPlants" id="ORUFI03G11220.1"/>
    </source>
</evidence>
<protein>
    <submittedName>
        <fullName evidence="2">Uncharacterized protein</fullName>
    </submittedName>
</protein>
<reference evidence="3" key="1">
    <citation type="submission" date="2013-06" db="EMBL/GenBank/DDBJ databases">
        <authorList>
            <person name="Zhao Q."/>
        </authorList>
    </citation>
    <scope>NUCLEOTIDE SEQUENCE</scope>
    <source>
        <strain evidence="3">cv. W1943</strain>
    </source>
</reference>
<keyword evidence="3" id="KW-1185">Reference proteome</keyword>
<feature type="region of interest" description="Disordered" evidence="1">
    <location>
        <begin position="70"/>
        <end position="89"/>
    </location>
</feature>
<sequence>MPRRGVHSHVIRRGRAACLIYGPSERAAAVAVAAAPRRARSRGQDQREQRRCEETRLVICSMKNCEAPSNVPISDVPTARSENVSTTDVKPIKIRGDAERDVVPHEQGQQWHDAPNEYREPNPHEVPSKREDDHRKRCRDLLPVGVSWQGQAGTECYCRHLDRQQ</sequence>
<evidence type="ECO:0000313" key="3">
    <source>
        <dbReference type="Proteomes" id="UP000008022"/>
    </source>
</evidence>
<proteinExistence type="predicted"/>
<feature type="compositionally biased region" description="Basic and acidic residues" evidence="1">
    <location>
        <begin position="95"/>
        <end position="104"/>
    </location>
</feature>
<dbReference type="Gramene" id="ORUFI03G11220.1">
    <property type="protein sequence ID" value="ORUFI03G11220.1"/>
    <property type="gene ID" value="ORUFI03G11220"/>
</dbReference>
<dbReference type="EnsemblPlants" id="ORUFI03G11220.1">
    <property type="protein sequence ID" value="ORUFI03G11220.1"/>
    <property type="gene ID" value="ORUFI03G11220"/>
</dbReference>
<organism evidence="2 3">
    <name type="scientific">Oryza rufipogon</name>
    <name type="common">Brownbeard rice</name>
    <name type="synonym">Asian wild rice</name>
    <dbReference type="NCBI Taxonomy" id="4529"/>
    <lineage>
        <taxon>Eukaryota</taxon>
        <taxon>Viridiplantae</taxon>
        <taxon>Streptophyta</taxon>
        <taxon>Embryophyta</taxon>
        <taxon>Tracheophyta</taxon>
        <taxon>Spermatophyta</taxon>
        <taxon>Magnoliopsida</taxon>
        <taxon>Liliopsida</taxon>
        <taxon>Poales</taxon>
        <taxon>Poaceae</taxon>
        <taxon>BOP clade</taxon>
        <taxon>Oryzoideae</taxon>
        <taxon>Oryzeae</taxon>
        <taxon>Oryzinae</taxon>
        <taxon>Oryza</taxon>
    </lineage>
</organism>
<evidence type="ECO:0000256" key="1">
    <source>
        <dbReference type="SAM" id="MobiDB-lite"/>
    </source>
</evidence>
<dbReference type="HOGENOM" id="CLU_137055_0_0_1"/>
<feature type="compositionally biased region" description="Basic and acidic residues" evidence="1">
    <location>
        <begin position="114"/>
        <end position="135"/>
    </location>
</feature>
<name>A0A0E0NSL2_ORYRU</name>
<feature type="region of interest" description="Disordered" evidence="1">
    <location>
        <begin position="95"/>
        <end position="135"/>
    </location>
</feature>